<comment type="similarity">
    <text evidence="2">Belongs to the anaerobic coproporphyrinogen-III oxidase family. HemW subfamily.</text>
</comment>
<dbReference type="SUPFAM" id="SSF102114">
    <property type="entry name" value="Radical SAM enzymes"/>
    <property type="match status" value="1"/>
</dbReference>
<keyword evidence="7 10" id="KW-0408">Iron</keyword>
<protein>
    <recommendedName>
        <fullName evidence="3 10">Heme chaperone HemW</fullName>
    </recommendedName>
</protein>
<evidence type="ECO:0000259" key="11">
    <source>
        <dbReference type="PROSITE" id="PS51918"/>
    </source>
</evidence>
<accession>A0A1X9SN02</accession>
<evidence type="ECO:0000256" key="2">
    <source>
        <dbReference type="ARBA" id="ARBA00006100"/>
    </source>
</evidence>
<comment type="function">
    <text evidence="10">Probably acts as a heme chaperone, transferring heme to an unknown acceptor. Binds one molecule of heme per monomer, possibly covalently. Binds 1 [4Fe-4S] cluster. The cluster is coordinated with 3 cysteines and an exchangeable S-adenosyl-L-methionine.</text>
</comment>
<evidence type="ECO:0000256" key="3">
    <source>
        <dbReference type="ARBA" id="ARBA00017228"/>
    </source>
</evidence>
<evidence type="ECO:0000256" key="8">
    <source>
        <dbReference type="ARBA" id="ARBA00023014"/>
    </source>
</evidence>
<dbReference type="InterPro" id="IPR034505">
    <property type="entry name" value="Coproporphyrinogen-III_oxidase"/>
</dbReference>
<keyword evidence="10" id="KW-0963">Cytoplasm</keyword>
<evidence type="ECO:0000256" key="5">
    <source>
        <dbReference type="ARBA" id="ARBA00022691"/>
    </source>
</evidence>
<dbReference type="Proteomes" id="UP000202031">
    <property type="component" value="Chromosome"/>
</dbReference>
<keyword evidence="9 10" id="KW-0143">Chaperone</keyword>
<keyword evidence="5 10" id="KW-0949">S-adenosyl-L-methionine</keyword>
<evidence type="ECO:0000313" key="13">
    <source>
        <dbReference type="Proteomes" id="UP000202031"/>
    </source>
</evidence>
<keyword evidence="6 10" id="KW-0479">Metal-binding</keyword>
<dbReference type="SFLD" id="SFLDF00562">
    <property type="entry name" value="HemN-like__clustered_with_heat"/>
    <property type="match status" value="1"/>
</dbReference>
<evidence type="ECO:0000256" key="9">
    <source>
        <dbReference type="ARBA" id="ARBA00023186"/>
    </source>
</evidence>
<comment type="cofactor">
    <cofactor evidence="1">
        <name>[4Fe-4S] cluster</name>
        <dbReference type="ChEBI" id="CHEBI:49883"/>
    </cofactor>
</comment>
<comment type="subcellular location">
    <subcellularLocation>
        <location evidence="10">Cytoplasm</location>
    </subcellularLocation>
</comment>
<dbReference type="InterPro" id="IPR013785">
    <property type="entry name" value="Aldolase_TIM"/>
</dbReference>
<dbReference type="InterPro" id="IPR006638">
    <property type="entry name" value="Elp3/MiaA/NifB-like_rSAM"/>
</dbReference>
<keyword evidence="12" id="KW-0560">Oxidoreductase</keyword>
<keyword evidence="8 10" id="KW-0411">Iron-sulfur</keyword>
<dbReference type="GO" id="GO:0004109">
    <property type="term" value="F:coproporphyrinogen oxidase activity"/>
    <property type="evidence" value="ECO:0007669"/>
    <property type="project" value="InterPro"/>
</dbReference>
<dbReference type="InterPro" id="IPR058240">
    <property type="entry name" value="rSAM_sf"/>
</dbReference>
<dbReference type="EMBL" id="CP015578">
    <property type="protein sequence ID" value="ARQ97624.1"/>
    <property type="molecule type" value="Genomic_DNA"/>
</dbReference>
<reference evidence="13" key="1">
    <citation type="journal article" date="2017" name="Genome Biol. Evol.">
        <title>Comparative Genomic Analysis Identifies a Campylobacter Clade Deficient in Selenium Metabolism.</title>
        <authorList>
            <person name="Miller W.G."/>
            <person name="Yee E."/>
            <person name="Lopes B.S."/>
            <person name="Chapman M.H."/>
            <person name="Huynh S."/>
            <person name="Bono J.L."/>
            <person name="Parker C.T."/>
            <person name="Strachan N.J.C."/>
            <person name="Forbes K.J."/>
        </authorList>
    </citation>
    <scope>NUCLEOTIDE SEQUENCE [LARGE SCALE GENOMIC DNA]</scope>
    <source>
        <strain evidence="13">NCTC 13004</strain>
    </source>
</reference>
<dbReference type="PANTHER" id="PTHR13932">
    <property type="entry name" value="COPROPORPHYRINIGEN III OXIDASE"/>
    <property type="match status" value="1"/>
</dbReference>
<keyword evidence="4 10" id="KW-0349">Heme</keyword>
<feature type="domain" description="Radical SAM core" evidence="11">
    <location>
        <begin position="1"/>
        <end position="217"/>
    </location>
</feature>
<evidence type="ECO:0000256" key="7">
    <source>
        <dbReference type="ARBA" id="ARBA00023004"/>
    </source>
</evidence>
<keyword evidence="10" id="KW-0004">4Fe-4S</keyword>
<dbReference type="SFLD" id="SFLDG01065">
    <property type="entry name" value="anaerobic_coproporphyrinogen-I"/>
    <property type="match status" value="1"/>
</dbReference>
<dbReference type="SFLD" id="SFLDS00029">
    <property type="entry name" value="Radical_SAM"/>
    <property type="match status" value="1"/>
</dbReference>
<dbReference type="SMART" id="SM00729">
    <property type="entry name" value="Elp3"/>
    <property type="match status" value="1"/>
</dbReference>
<dbReference type="Pfam" id="PF04055">
    <property type="entry name" value="Radical_SAM"/>
    <property type="match status" value="1"/>
</dbReference>
<name>A0A1X9SN02_9BACT</name>
<dbReference type="PROSITE" id="PS51918">
    <property type="entry name" value="RADICAL_SAM"/>
    <property type="match status" value="1"/>
</dbReference>
<dbReference type="Gene3D" id="3.20.20.70">
    <property type="entry name" value="Aldolase class I"/>
    <property type="match status" value="1"/>
</dbReference>
<dbReference type="KEGG" id="clx:CLAN_0879"/>
<reference evidence="13" key="2">
    <citation type="journal article" date="2017" name="Genome Biol. Evol.">
        <title>Comparative genomic analysis identifies a Campylobacter clade deficient in selenium metabolism.</title>
        <authorList>
            <person name="Miller W.G."/>
            <person name="Yee E."/>
            <person name="Lopes B.S."/>
            <person name="Chapman M.H."/>
            <person name="Huynh S."/>
            <person name="Bono J.L."/>
            <person name="Parker C.T."/>
            <person name="Strachan N.J.C."/>
            <person name="Forbes K.J."/>
        </authorList>
    </citation>
    <scope>NUCLEOTIDE SEQUENCE [LARGE SCALE GENOMIC DNA]</scope>
    <source>
        <strain evidence="13">NCTC 13004</strain>
    </source>
</reference>
<evidence type="ECO:0000256" key="6">
    <source>
        <dbReference type="ARBA" id="ARBA00022723"/>
    </source>
</evidence>
<dbReference type="GO" id="GO:0051539">
    <property type="term" value="F:4 iron, 4 sulfur cluster binding"/>
    <property type="evidence" value="ECO:0007669"/>
    <property type="project" value="UniProtKB-UniRule"/>
</dbReference>
<evidence type="ECO:0000256" key="1">
    <source>
        <dbReference type="ARBA" id="ARBA00001966"/>
    </source>
</evidence>
<dbReference type="InterPro" id="IPR004559">
    <property type="entry name" value="HemW-like"/>
</dbReference>
<evidence type="ECO:0000256" key="10">
    <source>
        <dbReference type="RuleBase" id="RU364116"/>
    </source>
</evidence>
<dbReference type="GO" id="GO:0005737">
    <property type="term" value="C:cytoplasm"/>
    <property type="evidence" value="ECO:0007669"/>
    <property type="project" value="UniProtKB-SubCell"/>
</dbReference>
<gene>
    <name evidence="12" type="primary">hemN2</name>
    <name evidence="12" type="ORF">CLAN_0879</name>
</gene>
<dbReference type="GeneID" id="46921352"/>
<dbReference type="PANTHER" id="PTHR13932:SF5">
    <property type="entry name" value="RADICAL S-ADENOSYL METHIONINE DOMAIN-CONTAINING PROTEIN 1, MITOCHONDRIAL"/>
    <property type="match status" value="1"/>
</dbReference>
<dbReference type="GO" id="GO:0006779">
    <property type="term" value="P:porphyrin-containing compound biosynthetic process"/>
    <property type="evidence" value="ECO:0007669"/>
    <property type="project" value="InterPro"/>
</dbReference>
<dbReference type="CDD" id="cd01335">
    <property type="entry name" value="Radical_SAM"/>
    <property type="match status" value="1"/>
</dbReference>
<evidence type="ECO:0000313" key="12">
    <source>
        <dbReference type="EMBL" id="ARQ97624.1"/>
    </source>
</evidence>
<dbReference type="GO" id="GO:0046872">
    <property type="term" value="F:metal ion binding"/>
    <property type="evidence" value="ECO:0007669"/>
    <property type="project" value="UniProtKB-UniRule"/>
</dbReference>
<dbReference type="InterPro" id="IPR007197">
    <property type="entry name" value="rSAM"/>
</dbReference>
<dbReference type="AlphaFoldDB" id="A0A1X9SN02"/>
<organism evidence="12 13">
    <name type="scientific">Campylobacter lanienae NCTC 13004</name>
    <dbReference type="NCBI Taxonomy" id="1031753"/>
    <lineage>
        <taxon>Bacteria</taxon>
        <taxon>Pseudomonadati</taxon>
        <taxon>Campylobacterota</taxon>
        <taxon>Epsilonproteobacteria</taxon>
        <taxon>Campylobacterales</taxon>
        <taxon>Campylobacteraceae</taxon>
        <taxon>Campylobacter</taxon>
    </lineage>
</organism>
<proteinExistence type="inferred from homology"/>
<dbReference type="RefSeq" id="WP_100590684.1">
    <property type="nucleotide sequence ID" value="NZ_CP015578.1"/>
</dbReference>
<sequence length="344" mass="39445">MHIYIHIPFCESKCPYCAFGSHSDKFNITKEYFKALAKEIKSIKFKDKISTIFIGGGTPSSVEAGLYDDIFEYLMPNLDINCEITSEANPNSANLNWLKYMRKLGVNRLSLGAQSFNENKLKFLGRIHDSKRVFKAIKDAKIAGFTNINVDIMYGTKLDTKALLSSEIQALKELEITHISAYSLMLESEFSSKKSYQKDSPILAKYLINSLENIGFKQYEISNFGQICNHNLSYWRGDDYYGFGAYAVGTTGFKRYKGATNLKNYIDNPFKKSIEILNDENKRDERVFLGLRSCVGVDLLDLSLEMRQRAKILIEEKKLILENERIYNPNFLLADEIFLYLSQP</sequence>
<evidence type="ECO:0000256" key="4">
    <source>
        <dbReference type="ARBA" id="ARBA00022617"/>
    </source>
</evidence>
<dbReference type="NCBIfam" id="TIGR00539">
    <property type="entry name" value="hemN_rel"/>
    <property type="match status" value="1"/>
</dbReference>